<dbReference type="Pfam" id="PF04149">
    <property type="entry name" value="DUF397"/>
    <property type="match status" value="1"/>
</dbReference>
<comment type="caution">
    <text evidence="2">The sequence shown here is derived from an EMBL/GenBank/DDBJ whole genome shotgun (WGS) entry which is preliminary data.</text>
</comment>
<protein>
    <submittedName>
        <fullName evidence="2">Uncharacterized protein DUF397</fullName>
    </submittedName>
</protein>
<evidence type="ECO:0000259" key="1">
    <source>
        <dbReference type="Pfam" id="PF04149"/>
    </source>
</evidence>
<dbReference type="RefSeq" id="WP_145905116.1">
    <property type="nucleotide sequence ID" value="NZ_BAAAMZ010000012.1"/>
</dbReference>
<evidence type="ECO:0000313" key="2">
    <source>
        <dbReference type="EMBL" id="TWF98734.1"/>
    </source>
</evidence>
<name>A0A561UHA1_9ACTN</name>
<dbReference type="OrthoDB" id="3436866at2"/>
<dbReference type="Proteomes" id="UP000317940">
    <property type="component" value="Unassembled WGS sequence"/>
</dbReference>
<sequence length="68" mass="7505">MASSSWQRSSYTGSSNDCVEVRTTDDGMVELRESDDGEVIVRTTPIKFAKFLQGVKDGEFDHFADPAS</sequence>
<proteinExistence type="predicted"/>
<keyword evidence="3" id="KW-1185">Reference proteome</keyword>
<feature type="domain" description="DUF397" evidence="1">
    <location>
        <begin position="5"/>
        <end position="56"/>
    </location>
</feature>
<dbReference type="InterPro" id="IPR007278">
    <property type="entry name" value="DUF397"/>
</dbReference>
<accession>A0A561UHA1</accession>
<dbReference type="EMBL" id="VIWT01000001">
    <property type="protein sequence ID" value="TWF98734.1"/>
    <property type="molecule type" value="Genomic_DNA"/>
</dbReference>
<reference evidence="2 3" key="1">
    <citation type="submission" date="2019-06" db="EMBL/GenBank/DDBJ databases">
        <title>Sequencing the genomes of 1000 actinobacteria strains.</title>
        <authorList>
            <person name="Klenk H.-P."/>
        </authorList>
    </citation>
    <scope>NUCLEOTIDE SEQUENCE [LARGE SCALE GENOMIC DNA]</scope>
    <source>
        <strain evidence="2 3">DSM 44826</strain>
    </source>
</reference>
<dbReference type="AlphaFoldDB" id="A0A561UHA1"/>
<evidence type="ECO:0000313" key="3">
    <source>
        <dbReference type="Proteomes" id="UP000317940"/>
    </source>
</evidence>
<gene>
    <name evidence="2" type="ORF">FHX73_112556</name>
</gene>
<organism evidence="2 3">
    <name type="scientific">Kitasatospora viridis</name>
    <dbReference type="NCBI Taxonomy" id="281105"/>
    <lineage>
        <taxon>Bacteria</taxon>
        <taxon>Bacillati</taxon>
        <taxon>Actinomycetota</taxon>
        <taxon>Actinomycetes</taxon>
        <taxon>Kitasatosporales</taxon>
        <taxon>Streptomycetaceae</taxon>
        <taxon>Kitasatospora</taxon>
    </lineage>
</organism>